<evidence type="ECO:0000256" key="1">
    <source>
        <dbReference type="SAM" id="MobiDB-lite"/>
    </source>
</evidence>
<evidence type="ECO:0000313" key="3">
    <source>
        <dbReference type="Proteomes" id="UP000214688"/>
    </source>
</evidence>
<reference evidence="2 3" key="1">
    <citation type="journal article" date="2015" name="Int. J. Syst. Evol. Microbiol.">
        <title>Tumebacillus algifaecis sp. nov., isolated from decomposing algal scum.</title>
        <authorList>
            <person name="Wu Y.F."/>
            <person name="Zhang B."/>
            <person name="Xing P."/>
            <person name="Wu Q.L."/>
            <person name="Liu S.J."/>
        </authorList>
    </citation>
    <scope>NUCLEOTIDE SEQUENCE [LARGE SCALE GENOMIC DNA]</scope>
    <source>
        <strain evidence="2 3">THMBR28</strain>
    </source>
</reference>
<gene>
    <name evidence="2" type="ORF">CIG75_06435</name>
</gene>
<proteinExistence type="predicted"/>
<accession>A0A223CZS3</accession>
<name>A0A223CZS3_9BACL</name>
<dbReference type="KEGG" id="tab:CIG75_06435"/>
<dbReference type="EMBL" id="CP022657">
    <property type="protein sequence ID" value="ASS74643.1"/>
    <property type="molecule type" value="Genomic_DNA"/>
</dbReference>
<dbReference type="AlphaFoldDB" id="A0A223CZS3"/>
<feature type="region of interest" description="Disordered" evidence="1">
    <location>
        <begin position="30"/>
        <end position="62"/>
    </location>
</feature>
<organism evidence="2 3">
    <name type="scientific">Tumebacillus algifaecis</name>
    <dbReference type="NCBI Taxonomy" id="1214604"/>
    <lineage>
        <taxon>Bacteria</taxon>
        <taxon>Bacillati</taxon>
        <taxon>Bacillota</taxon>
        <taxon>Bacilli</taxon>
        <taxon>Bacillales</taxon>
        <taxon>Alicyclobacillaceae</taxon>
        <taxon>Tumebacillus</taxon>
    </lineage>
</organism>
<protein>
    <submittedName>
        <fullName evidence="2">Uncharacterized protein</fullName>
    </submittedName>
</protein>
<dbReference type="Proteomes" id="UP000214688">
    <property type="component" value="Chromosome"/>
</dbReference>
<sequence length="62" mass="6804">MEQQEQAQSEMNQKLIKLVDHLGASAQQVASSAKQLSDGAEHQVQSIEEKRDTSTLQASSYS</sequence>
<keyword evidence="3" id="KW-1185">Reference proteome</keyword>
<evidence type="ECO:0000313" key="2">
    <source>
        <dbReference type="EMBL" id="ASS74643.1"/>
    </source>
</evidence>